<comment type="caution">
    <text evidence="1">The sequence shown here is derived from an EMBL/GenBank/DDBJ whole genome shotgun (WGS) entry which is preliminary data.</text>
</comment>
<dbReference type="Proteomes" id="UP000004828">
    <property type="component" value="Unassembled WGS sequence"/>
</dbReference>
<dbReference type="EMBL" id="ABYJ02000089">
    <property type="protein sequence ID" value="EEV01213.1"/>
    <property type="molecule type" value="Genomic_DNA"/>
</dbReference>
<gene>
    <name evidence="1" type="ORF">ROSINTL182_06886</name>
</gene>
<dbReference type="HOGENOM" id="CLU_3188536_0_0_9"/>
<proteinExistence type="predicted"/>
<organism evidence="1 2">
    <name type="scientific">Roseburia intestinalis L1-82</name>
    <dbReference type="NCBI Taxonomy" id="536231"/>
    <lineage>
        <taxon>Bacteria</taxon>
        <taxon>Bacillati</taxon>
        <taxon>Bacillota</taxon>
        <taxon>Clostridia</taxon>
        <taxon>Lachnospirales</taxon>
        <taxon>Lachnospiraceae</taxon>
        <taxon>Roseburia</taxon>
    </lineage>
</organism>
<name>C7GAF6_9FIRM</name>
<sequence length="46" mass="5196">MIKCWHTAAADFLFIHNKAGGSQSMHSMVQKSRILSGRRKKSVTHI</sequence>
<dbReference type="AlphaFoldDB" id="C7GAF6"/>
<protein>
    <submittedName>
        <fullName evidence="1">Uncharacterized protein</fullName>
    </submittedName>
</protein>
<accession>C7GAF6</accession>
<evidence type="ECO:0000313" key="1">
    <source>
        <dbReference type="EMBL" id="EEV01213.1"/>
    </source>
</evidence>
<evidence type="ECO:0000313" key="2">
    <source>
        <dbReference type="Proteomes" id="UP000004828"/>
    </source>
</evidence>
<reference evidence="1 2" key="1">
    <citation type="submission" date="2009-08" db="EMBL/GenBank/DDBJ databases">
        <authorList>
            <person name="Weinstock G."/>
            <person name="Sodergren E."/>
            <person name="Clifton S."/>
            <person name="Fulton L."/>
            <person name="Fulton B."/>
            <person name="Courtney L."/>
            <person name="Fronick C."/>
            <person name="Harrison M."/>
            <person name="Strong C."/>
            <person name="Farmer C."/>
            <person name="Delahaunty K."/>
            <person name="Markovic C."/>
            <person name="Hall O."/>
            <person name="Minx P."/>
            <person name="Tomlinson C."/>
            <person name="Mitreva M."/>
            <person name="Nelson J."/>
            <person name="Hou S."/>
            <person name="Wollam A."/>
            <person name="Pepin K.H."/>
            <person name="Johnson M."/>
            <person name="Bhonagiri V."/>
            <person name="Nash W.E."/>
            <person name="Warren W."/>
            <person name="Chinwalla A."/>
            <person name="Mardis E.R."/>
            <person name="Wilson R.K."/>
        </authorList>
    </citation>
    <scope>NUCLEOTIDE SEQUENCE [LARGE SCALE GENOMIC DNA]</scope>
    <source>
        <strain evidence="1 2">L1-82</strain>
    </source>
</reference>